<dbReference type="RefSeq" id="XP_033680557.1">
    <property type="nucleotide sequence ID" value="XM_033829676.1"/>
</dbReference>
<gene>
    <name evidence="2" type="ORF">BU26DRAFT_521978</name>
</gene>
<dbReference type="OrthoDB" id="3753443at2759"/>
<sequence length="147" mass="15791">MSRFTFYKGLADSLVGVILLAKPELIYDSAVARWLHGISGLRLPNPYPDSLDTVSAQHAVAIMVIAVGVGHMRAASERKALPPIVLMNVLWSAFALGTVVLKPHRATSALLMTGINHAVFASTMLLTSGMSFVEMLGLQSGERAKME</sequence>
<name>A0A6A6I7P3_9PLEO</name>
<keyword evidence="1" id="KW-0812">Transmembrane</keyword>
<organism evidence="2 3">
    <name type="scientific">Trematosphaeria pertusa</name>
    <dbReference type="NCBI Taxonomy" id="390896"/>
    <lineage>
        <taxon>Eukaryota</taxon>
        <taxon>Fungi</taxon>
        <taxon>Dikarya</taxon>
        <taxon>Ascomycota</taxon>
        <taxon>Pezizomycotina</taxon>
        <taxon>Dothideomycetes</taxon>
        <taxon>Pleosporomycetidae</taxon>
        <taxon>Pleosporales</taxon>
        <taxon>Massarineae</taxon>
        <taxon>Trematosphaeriaceae</taxon>
        <taxon>Trematosphaeria</taxon>
    </lineage>
</organism>
<proteinExistence type="predicted"/>
<evidence type="ECO:0000256" key="1">
    <source>
        <dbReference type="SAM" id="Phobius"/>
    </source>
</evidence>
<dbReference type="AlphaFoldDB" id="A0A6A6I7P3"/>
<reference evidence="2" key="1">
    <citation type="journal article" date="2020" name="Stud. Mycol.">
        <title>101 Dothideomycetes genomes: a test case for predicting lifestyles and emergence of pathogens.</title>
        <authorList>
            <person name="Haridas S."/>
            <person name="Albert R."/>
            <person name="Binder M."/>
            <person name="Bloem J."/>
            <person name="Labutti K."/>
            <person name="Salamov A."/>
            <person name="Andreopoulos B."/>
            <person name="Baker S."/>
            <person name="Barry K."/>
            <person name="Bills G."/>
            <person name="Bluhm B."/>
            <person name="Cannon C."/>
            <person name="Castanera R."/>
            <person name="Culley D."/>
            <person name="Daum C."/>
            <person name="Ezra D."/>
            <person name="Gonzalez J."/>
            <person name="Henrissat B."/>
            <person name="Kuo A."/>
            <person name="Liang C."/>
            <person name="Lipzen A."/>
            <person name="Lutzoni F."/>
            <person name="Magnuson J."/>
            <person name="Mondo S."/>
            <person name="Nolan M."/>
            <person name="Ohm R."/>
            <person name="Pangilinan J."/>
            <person name="Park H.-J."/>
            <person name="Ramirez L."/>
            <person name="Alfaro M."/>
            <person name="Sun H."/>
            <person name="Tritt A."/>
            <person name="Yoshinaga Y."/>
            <person name="Zwiers L.-H."/>
            <person name="Turgeon B."/>
            <person name="Goodwin S."/>
            <person name="Spatafora J."/>
            <person name="Crous P."/>
            <person name="Grigoriev I."/>
        </authorList>
    </citation>
    <scope>NUCLEOTIDE SEQUENCE</scope>
    <source>
        <strain evidence="2">CBS 122368</strain>
    </source>
</reference>
<keyword evidence="1" id="KW-0472">Membrane</keyword>
<evidence type="ECO:0000313" key="3">
    <source>
        <dbReference type="Proteomes" id="UP000800094"/>
    </source>
</evidence>
<protein>
    <submittedName>
        <fullName evidence="2">Uncharacterized protein</fullName>
    </submittedName>
</protein>
<feature type="transmembrane region" description="Helical" evidence="1">
    <location>
        <begin position="84"/>
        <end position="103"/>
    </location>
</feature>
<dbReference type="GeneID" id="54583006"/>
<feature type="transmembrane region" description="Helical" evidence="1">
    <location>
        <begin position="54"/>
        <end position="72"/>
    </location>
</feature>
<accession>A0A6A6I7P3</accession>
<evidence type="ECO:0000313" key="2">
    <source>
        <dbReference type="EMBL" id="KAF2245553.1"/>
    </source>
</evidence>
<dbReference type="Proteomes" id="UP000800094">
    <property type="component" value="Unassembled WGS sequence"/>
</dbReference>
<keyword evidence="3" id="KW-1185">Reference proteome</keyword>
<keyword evidence="1" id="KW-1133">Transmembrane helix</keyword>
<feature type="transmembrane region" description="Helical" evidence="1">
    <location>
        <begin position="115"/>
        <end position="138"/>
    </location>
</feature>
<dbReference type="EMBL" id="ML987200">
    <property type="protein sequence ID" value="KAF2245553.1"/>
    <property type="molecule type" value="Genomic_DNA"/>
</dbReference>